<sequence>MLMAALIALARNLHQSLLESLRLRFANLVLVDDLTRAKECAEEASRIKSQFSASTAAPMVATPSTQHPQ</sequence>
<accession>A0A937W5Q1</accession>
<dbReference type="EMBL" id="VGLS01000826">
    <property type="protein sequence ID" value="MBM3226205.1"/>
    <property type="molecule type" value="Genomic_DNA"/>
</dbReference>
<organism evidence="1 2">
    <name type="scientific">Tectimicrobiota bacterium</name>
    <dbReference type="NCBI Taxonomy" id="2528274"/>
    <lineage>
        <taxon>Bacteria</taxon>
        <taxon>Pseudomonadati</taxon>
        <taxon>Nitrospinota/Tectimicrobiota group</taxon>
        <taxon>Candidatus Tectimicrobiota</taxon>
    </lineage>
</organism>
<dbReference type="Proteomes" id="UP000712673">
    <property type="component" value="Unassembled WGS sequence"/>
</dbReference>
<reference evidence="1" key="1">
    <citation type="submission" date="2019-03" db="EMBL/GenBank/DDBJ databases">
        <title>Lake Tanganyika Metagenome-Assembled Genomes (MAGs).</title>
        <authorList>
            <person name="Tran P."/>
        </authorList>
    </citation>
    <scope>NUCLEOTIDE SEQUENCE</scope>
    <source>
        <strain evidence="1">K_DeepCast_65m_m2_066</strain>
    </source>
</reference>
<dbReference type="AlphaFoldDB" id="A0A937W5Q1"/>
<evidence type="ECO:0000313" key="1">
    <source>
        <dbReference type="EMBL" id="MBM3226205.1"/>
    </source>
</evidence>
<name>A0A937W5Q1_UNCTE</name>
<comment type="caution">
    <text evidence="1">The sequence shown here is derived from an EMBL/GenBank/DDBJ whole genome shotgun (WGS) entry which is preliminary data.</text>
</comment>
<gene>
    <name evidence="1" type="ORF">FJZ47_20770</name>
</gene>
<protein>
    <submittedName>
        <fullName evidence="1">Uncharacterized protein</fullName>
    </submittedName>
</protein>
<proteinExistence type="predicted"/>
<evidence type="ECO:0000313" key="2">
    <source>
        <dbReference type="Proteomes" id="UP000712673"/>
    </source>
</evidence>